<feature type="transmembrane region" description="Helical" evidence="1">
    <location>
        <begin position="386"/>
        <end position="410"/>
    </location>
</feature>
<keyword evidence="1" id="KW-0472">Membrane</keyword>
<protein>
    <submittedName>
        <fullName evidence="3">F-box only protein</fullName>
    </submittedName>
</protein>
<feature type="transmembrane region" description="Helical" evidence="1">
    <location>
        <begin position="285"/>
        <end position="308"/>
    </location>
</feature>
<reference evidence="3" key="1">
    <citation type="submission" date="2022-10" db="EMBL/GenBank/DDBJ databases">
        <title>Novel sulphate-reducing endosymbionts in the free-living metamonad Anaeramoeba.</title>
        <authorList>
            <person name="Jerlstrom-Hultqvist J."/>
            <person name="Cepicka I."/>
            <person name="Gallot-Lavallee L."/>
            <person name="Salas-Leiva D."/>
            <person name="Curtis B.A."/>
            <person name="Zahonova K."/>
            <person name="Pipaliya S."/>
            <person name="Dacks J."/>
            <person name="Roger A.J."/>
        </authorList>
    </citation>
    <scope>NUCLEOTIDE SEQUENCE</scope>
    <source>
        <strain evidence="3">BMAN</strain>
    </source>
</reference>
<keyword evidence="4" id="KW-1185">Reference proteome</keyword>
<keyword evidence="1" id="KW-1133">Transmembrane helix</keyword>
<dbReference type="EMBL" id="JAPDFW010000063">
    <property type="protein sequence ID" value="KAJ5075927.1"/>
    <property type="molecule type" value="Genomic_DNA"/>
</dbReference>
<feature type="transmembrane region" description="Helical" evidence="1">
    <location>
        <begin position="320"/>
        <end position="344"/>
    </location>
</feature>
<dbReference type="PROSITE" id="PS50181">
    <property type="entry name" value="FBOX"/>
    <property type="match status" value="1"/>
</dbReference>
<dbReference type="SUPFAM" id="SSF81383">
    <property type="entry name" value="F-box domain"/>
    <property type="match status" value="1"/>
</dbReference>
<evidence type="ECO:0000256" key="1">
    <source>
        <dbReference type="SAM" id="Phobius"/>
    </source>
</evidence>
<accession>A0A9Q0RDA0</accession>
<feature type="transmembrane region" description="Helical" evidence="1">
    <location>
        <begin position="204"/>
        <end position="222"/>
    </location>
</feature>
<proteinExistence type="predicted"/>
<evidence type="ECO:0000313" key="4">
    <source>
        <dbReference type="Proteomes" id="UP001149090"/>
    </source>
</evidence>
<evidence type="ECO:0000313" key="3">
    <source>
        <dbReference type="EMBL" id="KAJ5075927.1"/>
    </source>
</evidence>
<feature type="domain" description="F-box" evidence="2">
    <location>
        <begin position="38"/>
        <end position="85"/>
    </location>
</feature>
<feature type="transmembrane region" description="Helical" evidence="1">
    <location>
        <begin position="416"/>
        <end position="439"/>
    </location>
</feature>
<dbReference type="InterPro" id="IPR036047">
    <property type="entry name" value="F-box-like_dom_sf"/>
</dbReference>
<dbReference type="AlphaFoldDB" id="A0A9Q0RDA0"/>
<keyword evidence="1" id="KW-0812">Transmembrane</keyword>
<dbReference type="InterPro" id="IPR001810">
    <property type="entry name" value="F-box_dom"/>
</dbReference>
<dbReference type="Proteomes" id="UP001149090">
    <property type="component" value="Unassembled WGS sequence"/>
</dbReference>
<gene>
    <name evidence="3" type="ORF">M0811_06789</name>
</gene>
<dbReference type="Pfam" id="PF12937">
    <property type="entry name" value="F-box-like"/>
    <property type="match status" value="1"/>
</dbReference>
<feature type="transmembrane region" description="Helical" evidence="1">
    <location>
        <begin position="228"/>
        <end position="248"/>
    </location>
</feature>
<feature type="transmembrane region" description="Helical" evidence="1">
    <location>
        <begin position="356"/>
        <end position="379"/>
    </location>
</feature>
<name>A0A9Q0RDA0_ANAIG</name>
<comment type="caution">
    <text evidence="3">The sequence shown here is derived from an EMBL/GenBank/DDBJ whole genome shotgun (WGS) entry which is preliminary data.</text>
</comment>
<dbReference type="SMART" id="SM00256">
    <property type="entry name" value="FBOX"/>
    <property type="match status" value="1"/>
</dbReference>
<organism evidence="3 4">
    <name type="scientific">Anaeramoeba ignava</name>
    <name type="common">Anaerobic marine amoeba</name>
    <dbReference type="NCBI Taxonomy" id="1746090"/>
    <lineage>
        <taxon>Eukaryota</taxon>
        <taxon>Metamonada</taxon>
        <taxon>Anaeramoebidae</taxon>
        <taxon>Anaeramoeba</taxon>
    </lineage>
</organism>
<sequence>MSHKQFMSFQFENIYKFPKNTELIKDDSLSEGEEDLSLKFIECIPDEVLFLIFEYLDKPFHLGICSCVNYQFNKVAENKEIWQKIIKKNINLLDFDEIKLANDKRTFYINNSFGLKQYFSSNSKINDENFDILNEKNDLEQKTENLDPKIQDFLIQFDQNPKSFFVNQLKKYQKVKKKRDKEERKFKRKENWEKFKYFLEDNRYFFLLLLIVIQLWLISWKLESKKSFWILIFLPSFLNIISFRYLGFKDDVEREWCWEFIRNSLNIDGLILMFLSVKLDFFSQFPLYIIVMFIWFTFFYEIAFLFKINWIDFKWELTENLFIIIAILFHFLIGFFVLFAFLKIDYQKNFDWDKIFIPLFILNAVVFLQCFALGCGYYLDYTFNNITYWFSLFLIFLMLFITEIFTLLFLLKKWEINFYFILFPLSLLSSFCLIFYIPFKIFNN</sequence>
<dbReference type="Gene3D" id="1.20.1280.50">
    <property type="match status" value="1"/>
</dbReference>
<evidence type="ECO:0000259" key="2">
    <source>
        <dbReference type="PROSITE" id="PS50181"/>
    </source>
</evidence>